<gene>
    <name evidence="2" type="ORF">E2C01_017217</name>
</gene>
<proteinExistence type="predicted"/>
<dbReference type="AlphaFoldDB" id="A0A5B7DT03"/>
<sequence length="126" mass="13914">MKSDGRAGGGRRAGGREGGGADEANDQPIGGLSPIEPFVALVLPQPILTRYCRGVFSRLSENIPKAPRGREMKRGMGQRGIVSYRLYIQAELITQPRGPRHTWGRECFRSLSRHIVATVIEQYLNP</sequence>
<evidence type="ECO:0000313" key="2">
    <source>
        <dbReference type="EMBL" id="MPC24143.1"/>
    </source>
</evidence>
<evidence type="ECO:0000256" key="1">
    <source>
        <dbReference type="SAM" id="MobiDB-lite"/>
    </source>
</evidence>
<name>A0A5B7DT03_PORTR</name>
<evidence type="ECO:0000313" key="3">
    <source>
        <dbReference type="Proteomes" id="UP000324222"/>
    </source>
</evidence>
<dbReference type="Proteomes" id="UP000324222">
    <property type="component" value="Unassembled WGS sequence"/>
</dbReference>
<feature type="compositionally biased region" description="Gly residues" evidence="1">
    <location>
        <begin position="1"/>
        <end position="18"/>
    </location>
</feature>
<protein>
    <submittedName>
        <fullName evidence="2">Uncharacterized protein</fullName>
    </submittedName>
</protein>
<organism evidence="2 3">
    <name type="scientific">Portunus trituberculatus</name>
    <name type="common">Swimming crab</name>
    <name type="synonym">Neptunus trituberculatus</name>
    <dbReference type="NCBI Taxonomy" id="210409"/>
    <lineage>
        <taxon>Eukaryota</taxon>
        <taxon>Metazoa</taxon>
        <taxon>Ecdysozoa</taxon>
        <taxon>Arthropoda</taxon>
        <taxon>Crustacea</taxon>
        <taxon>Multicrustacea</taxon>
        <taxon>Malacostraca</taxon>
        <taxon>Eumalacostraca</taxon>
        <taxon>Eucarida</taxon>
        <taxon>Decapoda</taxon>
        <taxon>Pleocyemata</taxon>
        <taxon>Brachyura</taxon>
        <taxon>Eubrachyura</taxon>
        <taxon>Portunoidea</taxon>
        <taxon>Portunidae</taxon>
        <taxon>Portuninae</taxon>
        <taxon>Portunus</taxon>
    </lineage>
</organism>
<comment type="caution">
    <text evidence="2">The sequence shown here is derived from an EMBL/GenBank/DDBJ whole genome shotgun (WGS) entry which is preliminary data.</text>
</comment>
<accession>A0A5B7DT03</accession>
<feature type="region of interest" description="Disordered" evidence="1">
    <location>
        <begin position="1"/>
        <end position="29"/>
    </location>
</feature>
<reference evidence="2 3" key="1">
    <citation type="submission" date="2019-05" db="EMBL/GenBank/DDBJ databases">
        <title>Another draft genome of Portunus trituberculatus and its Hox gene families provides insights of decapod evolution.</title>
        <authorList>
            <person name="Jeong J.-H."/>
            <person name="Song I."/>
            <person name="Kim S."/>
            <person name="Choi T."/>
            <person name="Kim D."/>
            <person name="Ryu S."/>
            <person name="Kim W."/>
        </authorList>
    </citation>
    <scope>NUCLEOTIDE SEQUENCE [LARGE SCALE GENOMIC DNA]</scope>
    <source>
        <tissue evidence="2">Muscle</tissue>
    </source>
</reference>
<dbReference type="EMBL" id="VSRR010001293">
    <property type="protein sequence ID" value="MPC24143.1"/>
    <property type="molecule type" value="Genomic_DNA"/>
</dbReference>
<keyword evidence="3" id="KW-1185">Reference proteome</keyword>